<dbReference type="RefSeq" id="WP_005881160.1">
    <property type="nucleotide sequence ID" value="NZ_CP019430.1"/>
</dbReference>
<name>C3XAF9_OXAFO</name>
<evidence type="ECO:0000313" key="5">
    <source>
        <dbReference type="Proteomes" id="UP000005089"/>
    </source>
</evidence>
<dbReference type="Pfam" id="PF00563">
    <property type="entry name" value="EAL"/>
    <property type="match status" value="1"/>
</dbReference>
<dbReference type="SUPFAM" id="SSF55785">
    <property type="entry name" value="PYP-like sensor domain (PAS domain)"/>
    <property type="match status" value="1"/>
</dbReference>
<dbReference type="InterPro" id="IPR000160">
    <property type="entry name" value="GGDEF_dom"/>
</dbReference>
<dbReference type="OrthoDB" id="9813903at2"/>
<dbReference type="STRING" id="847.BRW83_0916"/>
<dbReference type="Gene3D" id="3.20.20.450">
    <property type="entry name" value="EAL domain"/>
    <property type="match status" value="1"/>
</dbReference>
<dbReference type="Gene3D" id="3.30.450.20">
    <property type="entry name" value="PAS domain"/>
    <property type="match status" value="1"/>
</dbReference>
<protein>
    <submittedName>
        <fullName evidence="4">Diguanylate cyclase (GGDEF) domain protein</fullName>
    </submittedName>
</protein>
<dbReference type="PROSITE" id="PS50887">
    <property type="entry name" value="GGDEF"/>
    <property type="match status" value="1"/>
</dbReference>
<dbReference type="InterPro" id="IPR043128">
    <property type="entry name" value="Rev_trsase/Diguanyl_cyclase"/>
</dbReference>
<dbReference type="GeneID" id="77134806"/>
<dbReference type="InterPro" id="IPR052155">
    <property type="entry name" value="Biofilm_reg_signaling"/>
</dbReference>
<feature type="domain" description="EAL" evidence="2">
    <location>
        <begin position="323"/>
        <end position="577"/>
    </location>
</feature>
<dbReference type="HOGENOM" id="CLU_000445_70_20_4"/>
<dbReference type="PANTHER" id="PTHR44757">
    <property type="entry name" value="DIGUANYLATE CYCLASE DGCP"/>
    <property type="match status" value="1"/>
</dbReference>
<dbReference type="InterPro" id="IPR029787">
    <property type="entry name" value="Nucleotide_cyclase"/>
</dbReference>
<dbReference type="Pfam" id="PF08447">
    <property type="entry name" value="PAS_3"/>
    <property type="match status" value="1"/>
</dbReference>
<keyword evidence="5" id="KW-1185">Reference proteome</keyword>
<evidence type="ECO:0000259" key="3">
    <source>
        <dbReference type="PROSITE" id="PS50887"/>
    </source>
</evidence>
<dbReference type="InterPro" id="IPR001633">
    <property type="entry name" value="EAL_dom"/>
</dbReference>
<dbReference type="Proteomes" id="UP000005089">
    <property type="component" value="Unassembled WGS sequence"/>
</dbReference>
<dbReference type="eggNOG" id="COG5001">
    <property type="taxonomic scope" value="Bacteria"/>
</dbReference>
<dbReference type="SMART" id="SM00052">
    <property type="entry name" value="EAL"/>
    <property type="match status" value="1"/>
</dbReference>
<dbReference type="CDD" id="cd01949">
    <property type="entry name" value="GGDEF"/>
    <property type="match status" value="1"/>
</dbReference>
<sequence length="587" mass="66008">MIKRADIADHLPGPEFSAAIPQRKNRRNRHKTILDNLPVGVLQISEDEQILFANSRFEEMLGYDPGKFPKTVKDLINPNTYFHTQHTWKDMWHTQRQFQVEIKFRNKNGLYMQTENIVKLILDEDNKPDFALIVSRLTDPEGKPFPDQHISLFDPLTSLPTRNYLDSFLDGAIERTRQSGKMLGILIFNINRFKIINESLGHDAGDALLKLFSKRLIHGIDERDTVVRLGGDEFVVILEKIDKASDIVAIATRLLKMVSEPSQLSGHDISIAVSIGGSIYPRDSTDANTLLKYAGVALTEARKRRSSVARFYNPDMIITPMQRLMHESELRRALDKNEFILYYQPRLSLATGKIVGLEALIRWKHPSEGIISAANFIPTAEEIGLIEKITEFTLTAVTRQLLDWQSRKVPVVPVALNVSSKDLYTPDLTQSILHIVTEMGLPPTLYELEITESSLIEDMDKVKTNLMEIRDLGVTISIDDFGTGYSSLRYLSSLPIDLLKIDGSFISGLTESDGIQSIIESTIDLAHSLGMPVIAEGVATHEQLAFLCTKGCDQIQGYLCSPPLPPEKVEIFLAKHQPSDLVCSNFK</sequence>
<accession>C3XAF9</accession>
<dbReference type="Pfam" id="PF00990">
    <property type="entry name" value="GGDEF"/>
    <property type="match status" value="1"/>
</dbReference>
<dbReference type="NCBIfam" id="TIGR00229">
    <property type="entry name" value="sensory_box"/>
    <property type="match status" value="1"/>
</dbReference>
<dbReference type="Gene3D" id="3.30.70.270">
    <property type="match status" value="1"/>
</dbReference>
<dbReference type="InterPro" id="IPR013655">
    <property type="entry name" value="PAS_fold_3"/>
</dbReference>
<dbReference type="AlphaFoldDB" id="C3XAF9"/>
<evidence type="ECO:0000313" key="4">
    <source>
        <dbReference type="EMBL" id="EEO30185.1"/>
    </source>
</evidence>
<feature type="domain" description="PAS" evidence="1">
    <location>
        <begin position="26"/>
        <end position="65"/>
    </location>
</feature>
<dbReference type="PROSITE" id="PS50112">
    <property type="entry name" value="PAS"/>
    <property type="match status" value="1"/>
</dbReference>
<dbReference type="PANTHER" id="PTHR44757:SF2">
    <property type="entry name" value="BIOFILM ARCHITECTURE MAINTENANCE PROTEIN MBAA"/>
    <property type="match status" value="1"/>
</dbReference>
<dbReference type="SMART" id="SM00267">
    <property type="entry name" value="GGDEF"/>
    <property type="match status" value="1"/>
</dbReference>
<dbReference type="CDD" id="cd00130">
    <property type="entry name" value="PAS"/>
    <property type="match status" value="1"/>
</dbReference>
<dbReference type="SMART" id="SM00091">
    <property type="entry name" value="PAS"/>
    <property type="match status" value="1"/>
</dbReference>
<organism evidence="4 5">
    <name type="scientific">Oxalobacter formigenes OXCC13</name>
    <dbReference type="NCBI Taxonomy" id="556269"/>
    <lineage>
        <taxon>Bacteria</taxon>
        <taxon>Pseudomonadati</taxon>
        <taxon>Pseudomonadota</taxon>
        <taxon>Betaproteobacteria</taxon>
        <taxon>Burkholderiales</taxon>
        <taxon>Oxalobacteraceae</taxon>
        <taxon>Oxalobacter</taxon>
    </lineage>
</organism>
<dbReference type="CDD" id="cd01948">
    <property type="entry name" value="EAL"/>
    <property type="match status" value="1"/>
</dbReference>
<dbReference type="PROSITE" id="PS50883">
    <property type="entry name" value="EAL"/>
    <property type="match status" value="1"/>
</dbReference>
<dbReference type="SUPFAM" id="SSF55073">
    <property type="entry name" value="Nucleotide cyclase"/>
    <property type="match status" value="1"/>
</dbReference>
<feature type="domain" description="GGDEF" evidence="3">
    <location>
        <begin position="181"/>
        <end position="314"/>
    </location>
</feature>
<dbReference type="InterPro" id="IPR035965">
    <property type="entry name" value="PAS-like_dom_sf"/>
</dbReference>
<dbReference type="EMBL" id="GG658170">
    <property type="protein sequence ID" value="EEO30185.1"/>
    <property type="molecule type" value="Genomic_DNA"/>
</dbReference>
<dbReference type="SUPFAM" id="SSF141868">
    <property type="entry name" value="EAL domain-like"/>
    <property type="match status" value="1"/>
</dbReference>
<gene>
    <name evidence="4" type="ORF">OFBG_01213</name>
</gene>
<dbReference type="InterPro" id="IPR035919">
    <property type="entry name" value="EAL_sf"/>
</dbReference>
<proteinExistence type="predicted"/>
<reference evidence="4 5" key="1">
    <citation type="submission" date="2009-02" db="EMBL/GenBank/DDBJ databases">
        <title>The Genome Sequence of Oxalobacter formigenes OXCC13.</title>
        <authorList>
            <consortium name="The Broad Institute Genome Sequencing Platform"/>
            <person name="Ward D."/>
            <person name="Young S.K."/>
            <person name="Kodira C.D."/>
            <person name="Zeng Q."/>
            <person name="Koehrsen M."/>
            <person name="Alvarado L."/>
            <person name="Berlin A."/>
            <person name="Borenstein D."/>
            <person name="Chen Z."/>
            <person name="Engels R."/>
            <person name="Freedman E."/>
            <person name="Gellesch M."/>
            <person name="Goldberg J."/>
            <person name="Griggs A."/>
            <person name="Gujja S."/>
            <person name="Heiman D."/>
            <person name="Hepburn T."/>
            <person name="Howarth C."/>
            <person name="Jen D."/>
            <person name="Larson L."/>
            <person name="Lewis B."/>
            <person name="Mehta T."/>
            <person name="Park D."/>
            <person name="Pearson M."/>
            <person name="Roberts A."/>
            <person name="Saif S."/>
            <person name="Shea T."/>
            <person name="Shenoy N."/>
            <person name="Sisk P."/>
            <person name="Stolte C."/>
            <person name="Sykes S."/>
            <person name="Walk T."/>
            <person name="White J."/>
            <person name="Yandava C."/>
            <person name="Allison M.J."/>
            <person name="Lander E."/>
            <person name="Nusbaum C."/>
            <person name="Galagan J."/>
            <person name="Birren B."/>
        </authorList>
    </citation>
    <scope>NUCLEOTIDE SEQUENCE [LARGE SCALE GENOMIC DNA]</scope>
    <source>
        <strain evidence="4 5">OXCC13</strain>
    </source>
</reference>
<evidence type="ECO:0000259" key="2">
    <source>
        <dbReference type="PROSITE" id="PS50883"/>
    </source>
</evidence>
<evidence type="ECO:0000259" key="1">
    <source>
        <dbReference type="PROSITE" id="PS50112"/>
    </source>
</evidence>
<dbReference type="NCBIfam" id="TIGR00254">
    <property type="entry name" value="GGDEF"/>
    <property type="match status" value="1"/>
</dbReference>
<dbReference type="InterPro" id="IPR000014">
    <property type="entry name" value="PAS"/>
</dbReference>